<dbReference type="InterPro" id="IPR036116">
    <property type="entry name" value="FN3_sf"/>
</dbReference>
<organism evidence="1 2">
    <name type="scientific">Amycolatopsis pretoriensis</name>
    <dbReference type="NCBI Taxonomy" id="218821"/>
    <lineage>
        <taxon>Bacteria</taxon>
        <taxon>Bacillati</taxon>
        <taxon>Actinomycetota</taxon>
        <taxon>Actinomycetes</taxon>
        <taxon>Pseudonocardiales</taxon>
        <taxon>Pseudonocardiaceae</taxon>
        <taxon>Amycolatopsis</taxon>
    </lineage>
</organism>
<dbReference type="SUPFAM" id="SSF49265">
    <property type="entry name" value="Fibronectin type III"/>
    <property type="match status" value="1"/>
</dbReference>
<evidence type="ECO:0000313" key="1">
    <source>
        <dbReference type="EMBL" id="SEF26558.1"/>
    </source>
</evidence>
<reference evidence="2" key="1">
    <citation type="submission" date="2016-10" db="EMBL/GenBank/DDBJ databases">
        <authorList>
            <person name="Varghese N."/>
            <person name="Submissions S."/>
        </authorList>
    </citation>
    <scope>NUCLEOTIDE SEQUENCE [LARGE SCALE GENOMIC DNA]</scope>
    <source>
        <strain evidence="2">DSM 44654</strain>
    </source>
</reference>
<accession>A0A1H5QMF9</accession>
<evidence type="ECO:0000313" key="2">
    <source>
        <dbReference type="Proteomes" id="UP000198878"/>
    </source>
</evidence>
<keyword evidence="2" id="KW-1185">Reference proteome</keyword>
<name>A0A1H5QMF9_9PSEU</name>
<dbReference type="STRING" id="218821.SAMN05421837_103390"/>
<dbReference type="OrthoDB" id="10013053at2"/>
<protein>
    <recommendedName>
        <fullName evidence="3">Fibronectin type-III domain-containing protein</fullName>
    </recommendedName>
</protein>
<evidence type="ECO:0008006" key="3">
    <source>
        <dbReference type="Google" id="ProtNLM"/>
    </source>
</evidence>
<gene>
    <name evidence="1" type="ORF">SAMN05421837_103390</name>
</gene>
<sequence>MDTVTDRLRTLFRDLNGEFGAVPMRTLEAAFWIAAPGGARAVRVVVGGGAARVSSTPVPAPACVTVRRRAGRLVARWAPVPDATTYVVRLVRGGVTLRTSTVSGTTAVVPFCPLRRGRRYAVVVAARTRVRGPGTAVPVNNR</sequence>
<dbReference type="Proteomes" id="UP000198878">
    <property type="component" value="Unassembled WGS sequence"/>
</dbReference>
<proteinExistence type="predicted"/>
<dbReference type="EMBL" id="FNUJ01000003">
    <property type="protein sequence ID" value="SEF26558.1"/>
    <property type="molecule type" value="Genomic_DNA"/>
</dbReference>
<dbReference type="AlphaFoldDB" id="A0A1H5QMF9"/>
<dbReference type="RefSeq" id="WP_086672738.1">
    <property type="nucleotide sequence ID" value="NZ_FNUJ01000003.1"/>
</dbReference>